<accession>A0A0R2A2Q3</accession>
<gene>
    <name evidence="5" type="ORF">FC26_GL001644</name>
</gene>
<keyword evidence="2" id="KW-0808">Transferase</keyword>
<dbReference type="SUPFAM" id="SSF52540">
    <property type="entry name" value="P-loop containing nucleoside triphosphate hydrolases"/>
    <property type="match status" value="1"/>
</dbReference>
<dbReference type="PATRIC" id="fig|1423813.3.peg.1671"/>
<organism evidence="5 6">
    <name type="scientific">Paucilactobacillus vaccinostercus DSM 20634</name>
    <dbReference type="NCBI Taxonomy" id="1423813"/>
    <lineage>
        <taxon>Bacteria</taxon>
        <taxon>Bacillati</taxon>
        <taxon>Bacillota</taxon>
        <taxon>Bacilli</taxon>
        <taxon>Lactobacillales</taxon>
        <taxon>Lactobacillaceae</taxon>
        <taxon>Paucilactobacillus</taxon>
    </lineage>
</organism>
<dbReference type="EMBL" id="AYYY01000025">
    <property type="protein sequence ID" value="KRM61569.1"/>
    <property type="molecule type" value="Genomic_DNA"/>
</dbReference>
<comment type="catalytic activity">
    <reaction evidence="3">
        <text>GMP + ATP = GDP + ADP</text>
        <dbReference type="Rhea" id="RHEA:20780"/>
        <dbReference type="ChEBI" id="CHEBI:30616"/>
        <dbReference type="ChEBI" id="CHEBI:58115"/>
        <dbReference type="ChEBI" id="CHEBI:58189"/>
        <dbReference type="ChEBI" id="CHEBI:456216"/>
        <dbReference type="EC" id="2.7.4.8"/>
    </reaction>
</comment>
<feature type="domain" description="Guanylate kinase-like" evidence="4">
    <location>
        <begin position="2"/>
        <end position="180"/>
    </location>
</feature>
<dbReference type="PANTHER" id="PTHR23117">
    <property type="entry name" value="GUANYLATE KINASE-RELATED"/>
    <property type="match status" value="1"/>
</dbReference>
<evidence type="ECO:0000256" key="2">
    <source>
        <dbReference type="ARBA" id="ARBA00022679"/>
    </source>
</evidence>
<dbReference type="SMART" id="SM00072">
    <property type="entry name" value="GuKc"/>
    <property type="match status" value="1"/>
</dbReference>
<dbReference type="Gene3D" id="3.40.50.300">
    <property type="entry name" value="P-loop containing nucleotide triphosphate hydrolases"/>
    <property type="match status" value="1"/>
</dbReference>
<evidence type="ECO:0000259" key="4">
    <source>
        <dbReference type="PROSITE" id="PS50052"/>
    </source>
</evidence>
<evidence type="ECO:0000256" key="1">
    <source>
        <dbReference type="ARBA" id="ARBA00003531"/>
    </source>
</evidence>
<keyword evidence="6" id="KW-1185">Reference proteome</keyword>
<dbReference type="InterPro" id="IPR008144">
    <property type="entry name" value="Guanylate_kin-like_dom"/>
</dbReference>
<reference evidence="5 6" key="1">
    <citation type="journal article" date="2015" name="Genome Announc.">
        <title>Expanding the biotechnology potential of lactobacilli through comparative genomics of 213 strains and associated genera.</title>
        <authorList>
            <person name="Sun Z."/>
            <person name="Harris H.M."/>
            <person name="McCann A."/>
            <person name="Guo C."/>
            <person name="Argimon S."/>
            <person name="Zhang W."/>
            <person name="Yang X."/>
            <person name="Jeffery I.B."/>
            <person name="Cooney J.C."/>
            <person name="Kagawa T.F."/>
            <person name="Liu W."/>
            <person name="Song Y."/>
            <person name="Salvetti E."/>
            <person name="Wrobel A."/>
            <person name="Rasinkangas P."/>
            <person name="Parkhill J."/>
            <person name="Rea M.C."/>
            <person name="O'Sullivan O."/>
            <person name="Ritari J."/>
            <person name="Douillard F.P."/>
            <person name="Paul Ross R."/>
            <person name="Yang R."/>
            <person name="Briner A.E."/>
            <person name="Felis G.E."/>
            <person name="de Vos W.M."/>
            <person name="Barrangou R."/>
            <person name="Klaenhammer T.R."/>
            <person name="Caufield P.W."/>
            <person name="Cui Y."/>
            <person name="Zhang H."/>
            <person name="O'Toole P.W."/>
        </authorList>
    </citation>
    <scope>NUCLEOTIDE SEQUENCE [LARGE SCALE GENOMIC DNA]</scope>
    <source>
        <strain evidence="5 6">DSM 20634</strain>
    </source>
</reference>
<keyword evidence="5" id="KW-0418">Kinase</keyword>
<dbReference type="PANTHER" id="PTHR23117:SF17">
    <property type="entry name" value="KINASE, PUTATIVE-RELATED"/>
    <property type="match status" value="1"/>
</dbReference>
<evidence type="ECO:0000313" key="6">
    <source>
        <dbReference type="Proteomes" id="UP000051733"/>
    </source>
</evidence>
<sequence length="183" mass="21008">MKHVLVITGAAGSGKTTVSNYLSEHFQIPRVVTHTTRRPRRGEVDGRDYYFETRQSMGQLHLLERVEYDHHLYGSSYEGLQKAWQDHDMATIVLDTKGAQTYHERLGEQAVVIFLTVTKQHALVKRLAKRGDLKTAVKQRIASAEYHRDLTLPDELTATAQVITNDEWEHTQQQLDELVQTLQ</sequence>
<dbReference type="RefSeq" id="WP_057778835.1">
    <property type="nucleotide sequence ID" value="NZ_AYYY01000025.1"/>
</dbReference>
<dbReference type="Proteomes" id="UP000051733">
    <property type="component" value="Unassembled WGS sequence"/>
</dbReference>
<dbReference type="AlphaFoldDB" id="A0A0R2A2Q3"/>
<dbReference type="InterPro" id="IPR008145">
    <property type="entry name" value="GK/Ca_channel_bsu"/>
</dbReference>
<dbReference type="OrthoDB" id="1033810at2"/>
<dbReference type="PROSITE" id="PS50052">
    <property type="entry name" value="GUANYLATE_KINASE_2"/>
    <property type="match status" value="1"/>
</dbReference>
<dbReference type="InterPro" id="IPR027417">
    <property type="entry name" value="P-loop_NTPase"/>
</dbReference>
<dbReference type="GO" id="GO:0005829">
    <property type="term" value="C:cytosol"/>
    <property type="evidence" value="ECO:0007669"/>
    <property type="project" value="TreeGrafter"/>
</dbReference>
<protein>
    <submittedName>
        <fullName evidence="5">Guanylate kinase</fullName>
    </submittedName>
</protein>
<evidence type="ECO:0000313" key="5">
    <source>
        <dbReference type="EMBL" id="KRM61569.1"/>
    </source>
</evidence>
<dbReference type="GO" id="GO:0004385">
    <property type="term" value="F:GMP kinase activity"/>
    <property type="evidence" value="ECO:0007669"/>
    <property type="project" value="UniProtKB-EC"/>
</dbReference>
<dbReference type="STRING" id="1423813.FC26_GL001644"/>
<comment type="caution">
    <text evidence="5">The sequence shown here is derived from an EMBL/GenBank/DDBJ whole genome shotgun (WGS) entry which is preliminary data.</text>
</comment>
<dbReference type="Pfam" id="PF00625">
    <property type="entry name" value="Guanylate_kin"/>
    <property type="match status" value="1"/>
</dbReference>
<evidence type="ECO:0000256" key="3">
    <source>
        <dbReference type="ARBA" id="ARBA00048594"/>
    </source>
</evidence>
<proteinExistence type="predicted"/>
<name>A0A0R2A2Q3_9LACO</name>
<comment type="function">
    <text evidence="1">Essential for recycling GMP and indirectly, cGMP.</text>
</comment>